<keyword evidence="2" id="KW-1133">Transmembrane helix</keyword>
<name>A0A7X0M969_9ACTN</name>
<reference evidence="3 4" key="1">
    <citation type="submission" date="2020-08" db="EMBL/GenBank/DDBJ databases">
        <title>Sequencing the genomes of 1000 actinobacteria strains.</title>
        <authorList>
            <person name="Klenk H.-P."/>
        </authorList>
    </citation>
    <scope>NUCLEOTIDE SEQUENCE [LARGE SCALE GENOMIC DNA]</scope>
    <source>
        <strain evidence="3 4">DSM 44936</strain>
    </source>
</reference>
<accession>A0A7X0M969</accession>
<proteinExistence type="predicted"/>
<organism evidence="3 4">
    <name type="scientific">Sphaerisporangium rubeum</name>
    <dbReference type="NCBI Taxonomy" id="321317"/>
    <lineage>
        <taxon>Bacteria</taxon>
        <taxon>Bacillati</taxon>
        <taxon>Actinomycetota</taxon>
        <taxon>Actinomycetes</taxon>
        <taxon>Streptosporangiales</taxon>
        <taxon>Streptosporangiaceae</taxon>
        <taxon>Sphaerisporangium</taxon>
    </lineage>
</organism>
<feature type="compositionally biased region" description="Gly residues" evidence="1">
    <location>
        <begin position="193"/>
        <end position="204"/>
    </location>
</feature>
<evidence type="ECO:0000256" key="1">
    <source>
        <dbReference type="SAM" id="MobiDB-lite"/>
    </source>
</evidence>
<sequence>MGLSRRKASEPDGGLGDSPFGGDLAAELTPRPQAARTPRLTMVLGAGVLLVAGMMIGIQAQKTFGGGRAAAAQALLAGGASGGPLGAGTQGQEAGGSGAGTQGQGAGGFGRRGAAPGQQAGEVTFGTVQLVDGRKIYLRTMAGETVVVATTGDTKVRITEEGAVKDIKPGSAVVVQGKRGQDGTVAATTVDQGGLGGRGPRNGG</sequence>
<gene>
    <name evidence="3" type="ORF">BJ992_006029</name>
</gene>
<keyword evidence="2" id="KW-0812">Transmembrane</keyword>
<evidence type="ECO:0000256" key="2">
    <source>
        <dbReference type="SAM" id="Phobius"/>
    </source>
</evidence>
<protein>
    <recommendedName>
        <fullName evidence="5">DUF5666 domain-containing protein</fullName>
    </recommendedName>
</protein>
<feature type="region of interest" description="Disordered" evidence="1">
    <location>
        <begin position="1"/>
        <end position="26"/>
    </location>
</feature>
<dbReference type="EMBL" id="JACHIU010000001">
    <property type="protein sequence ID" value="MBB6476598.1"/>
    <property type="molecule type" value="Genomic_DNA"/>
</dbReference>
<feature type="compositionally biased region" description="Gly residues" evidence="1">
    <location>
        <begin position="85"/>
        <end position="111"/>
    </location>
</feature>
<dbReference type="RefSeq" id="WP_184986729.1">
    <property type="nucleotide sequence ID" value="NZ_BAAALO010000010.1"/>
</dbReference>
<feature type="region of interest" description="Disordered" evidence="1">
    <location>
        <begin position="85"/>
        <end position="118"/>
    </location>
</feature>
<keyword evidence="2" id="KW-0472">Membrane</keyword>
<evidence type="ECO:0000313" key="3">
    <source>
        <dbReference type="EMBL" id="MBB6476598.1"/>
    </source>
</evidence>
<dbReference type="AlphaFoldDB" id="A0A7X0M969"/>
<feature type="region of interest" description="Disordered" evidence="1">
    <location>
        <begin position="176"/>
        <end position="204"/>
    </location>
</feature>
<evidence type="ECO:0000313" key="4">
    <source>
        <dbReference type="Proteomes" id="UP000555564"/>
    </source>
</evidence>
<feature type="transmembrane region" description="Helical" evidence="2">
    <location>
        <begin position="40"/>
        <end position="58"/>
    </location>
</feature>
<comment type="caution">
    <text evidence="3">The sequence shown here is derived from an EMBL/GenBank/DDBJ whole genome shotgun (WGS) entry which is preliminary data.</text>
</comment>
<keyword evidence="4" id="KW-1185">Reference proteome</keyword>
<dbReference type="Proteomes" id="UP000555564">
    <property type="component" value="Unassembled WGS sequence"/>
</dbReference>
<evidence type="ECO:0008006" key="5">
    <source>
        <dbReference type="Google" id="ProtNLM"/>
    </source>
</evidence>